<reference evidence="3" key="1">
    <citation type="journal article" date="2015" name="PeerJ">
        <title>First genomic representation of candidate bacterial phylum KSB3 points to enhanced environmental sensing as a trigger of wastewater bulking.</title>
        <authorList>
            <person name="Sekiguchi Y."/>
            <person name="Ohashi A."/>
            <person name="Parks D.H."/>
            <person name="Yamauchi T."/>
            <person name="Tyson G.W."/>
            <person name="Hugenholtz P."/>
        </authorList>
    </citation>
    <scope>NUCLEOTIDE SEQUENCE [LARGE SCALE GENOMIC DNA]</scope>
</reference>
<dbReference type="eggNOG" id="COG0673">
    <property type="taxonomic scope" value="Bacteria"/>
</dbReference>
<evidence type="ECO:0000313" key="3">
    <source>
        <dbReference type="EMBL" id="GAK56639.1"/>
    </source>
</evidence>
<keyword evidence="4" id="KW-1185">Reference proteome</keyword>
<dbReference type="GO" id="GO:0000166">
    <property type="term" value="F:nucleotide binding"/>
    <property type="evidence" value="ECO:0007669"/>
    <property type="project" value="InterPro"/>
</dbReference>
<dbReference type="InterPro" id="IPR000683">
    <property type="entry name" value="Gfo/Idh/MocA-like_OxRdtase_N"/>
</dbReference>
<dbReference type="InterPro" id="IPR036291">
    <property type="entry name" value="NAD(P)-bd_dom_sf"/>
</dbReference>
<protein>
    <submittedName>
        <fullName evidence="3">Uncharacterized protein</fullName>
    </submittedName>
</protein>
<organism evidence="3">
    <name type="scientific">Vecturithrix granuli</name>
    <dbReference type="NCBI Taxonomy" id="1499967"/>
    <lineage>
        <taxon>Bacteria</taxon>
        <taxon>Candidatus Moduliflexota</taxon>
        <taxon>Candidatus Vecturitrichia</taxon>
        <taxon>Candidatus Vecturitrichales</taxon>
        <taxon>Candidatus Vecturitrichaceae</taxon>
        <taxon>Candidatus Vecturithrix</taxon>
    </lineage>
</organism>
<gene>
    <name evidence="3" type="ORF">U27_03602</name>
</gene>
<dbReference type="Gene3D" id="3.30.360.10">
    <property type="entry name" value="Dihydrodipicolinate Reductase, domain 2"/>
    <property type="match status" value="1"/>
</dbReference>
<sequence length="335" mass="37485">MNDKEKFRLGVIGAGIFAEANHYPSLSTHFFDDVERVAVCDLQLERAERLAGKYGWKKTYTDFKAMLAKESLNAVIVCLGGKYHPDVVPEVLERGLPVFLEKPSSIDVAGTLKILEASKKTGLPVQVGHQKRHGLAYERARAYIRDKEKFGNIIQIESKMHGFTVFPTFYTCMLEWQCHNLDLMISFGGQITEIEAKSFRNSDRTGALTAMLRFESGALGILGWGTYGGPGQFAERIEVLGDKGRGVIVTNARVVTFYDEEVGETWTSDWNPISKNQSYMFNGYIPELRHFIDCVKEGRQPVPSIEDEAKTMQYLAEIATKAGIPIEWAPVSSAL</sequence>
<dbReference type="HOGENOM" id="CLU_023194_1_3_0"/>
<feature type="domain" description="Gfo/Idh/MocA-like oxidoreductase N-terminal" evidence="1">
    <location>
        <begin position="7"/>
        <end position="129"/>
    </location>
</feature>
<feature type="domain" description="GFO/IDH/MocA-like oxidoreductase" evidence="2">
    <location>
        <begin position="139"/>
        <end position="245"/>
    </location>
</feature>
<dbReference type="Proteomes" id="UP000030661">
    <property type="component" value="Unassembled WGS sequence"/>
</dbReference>
<name>A0A081BWD4_VECG1</name>
<dbReference type="EMBL" id="DF820465">
    <property type="protein sequence ID" value="GAK56639.1"/>
    <property type="molecule type" value="Genomic_DNA"/>
</dbReference>
<dbReference type="InterPro" id="IPR052515">
    <property type="entry name" value="Gfo/Idh/MocA_Oxidoreductase"/>
</dbReference>
<evidence type="ECO:0000259" key="1">
    <source>
        <dbReference type="Pfam" id="PF01408"/>
    </source>
</evidence>
<dbReference type="PANTHER" id="PTHR43249:SF1">
    <property type="entry name" value="D-GLUCOSIDE 3-DEHYDROGENASE"/>
    <property type="match status" value="1"/>
</dbReference>
<dbReference type="Pfam" id="PF22725">
    <property type="entry name" value="GFO_IDH_MocA_C3"/>
    <property type="match status" value="1"/>
</dbReference>
<dbReference type="InterPro" id="IPR055170">
    <property type="entry name" value="GFO_IDH_MocA-like_dom"/>
</dbReference>
<dbReference type="STRING" id="1499967.U27_03602"/>
<dbReference type="SUPFAM" id="SSF55347">
    <property type="entry name" value="Glyceraldehyde-3-phosphate dehydrogenase-like, C-terminal domain"/>
    <property type="match status" value="1"/>
</dbReference>
<dbReference type="PANTHER" id="PTHR43249">
    <property type="entry name" value="UDP-N-ACETYL-2-AMINO-2-DEOXY-D-GLUCURONATE OXIDASE"/>
    <property type="match status" value="1"/>
</dbReference>
<dbReference type="Pfam" id="PF01408">
    <property type="entry name" value="GFO_IDH_MocA"/>
    <property type="match status" value="1"/>
</dbReference>
<dbReference type="SUPFAM" id="SSF51735">
    <property type="entry name" value="NAD(P)-binding Rossmann-fold domains"/>
    <property type="match status" value="1"/>
</dbReference>
<evidence type="ECO:0000313" key="4">
    <source>
        <dbReference type="Proteomes" id="UP000030661"/>
    </source>
</evidence>
<accession>A0A081BWD4</accession>
<dbReference type="Gene3D" id="3.40.50.720">
    <property type="entry name" value="NAD(P)-binding Rossmann-like Domain"/>
    <property type="match status" value="1"/>
</dbReference>
<proteinExistence type="predicted"/>
<evidence type="ECO:0000259" key="2">
    <source>
        <dbReference type="Pfam" id="PF22725"/>
    </source>
</evidence>
<dbReference type="AlphaFoldDB" id="A0A081BWD4"/>